<protein>
    <submittedName>
        <fullName evidence="2">Thiosulfate oxidation carrier protein SoxY</fullName>
    </submittedName>
</protein>
<proteinExistence type="predicted"/>
<dbReference type="STRING" id="1543721.AAY24_17260"/>
<reference evidence="2 3" key="1">
    <citation type="submission" date="2019-07" db="EMBL/GenBank/DDBJ databases">
        <title>The pathways for chlorine oxyanion respiration interact through the shared metabolite chlorate.</title>
        <authorList>
            <person name="Barnum T.P."/>
            <person name="Cheng Y."/>
            <person name="Hill K.A."/>
            <person name="Lucas L.N."/>
            <person name="Carlson H.K."/>
            <person name="Coates J.D."/>
        </authorList>
    </citation>
    <scope>NUCLEOTIDE SEQUENCE [LARGE SCALE GENOMIC DNA]</scope>
    <source>
        <strain evidence="2">BK-3</strain>
    </source>
</reference>
<dbReference type="Pfam" id="PF13501">
    <property type="entry name" value="SoxY"/>
    <property type="match status" value="1"/>
</dbReference>
<organism evidence="2 3">
    <name type="scientific">Sedimenticola thiotaurini</name>
    <dbReference type="NCBI Taxonomy" id="1543721"/>
    <lineage>
        <taxon>Bacteria</taxon>
        <taxon>Pseudomonadati</taxon>
        <taxon>Pseudomonadota</taxon>
        <taxon>Gammaproteobacteria</taxon>
        <taxon>Chromatiales</taxon>
        <taxon>Sedimenticolaceae</taxon>
        <taxon>Sedimenticola</taxon>
    </lineage>
</organism>
<comment type="caution">
    <text evidence="2">The sequence shown here is derived from an EMBL/GenBank/DDBJ whole genome shotgun (WGS) entry which is preliminary data.</text>
</comment>
<dbReference type="EMBL" id="VMRY01000051">
    <property type="protein sequence ID" value="TVT53753.1"/>
    <property type="molecule type" value="Genomic_DNA"/>
</dbReference>
<dbReference type="PIRSF" id="PIRSF010312">
    <property type="entry name" value="Sulphur_oxidation_SoxY"/>
    <property type="match status" value="1"/>
</dbReference>
<dbReference type="Gene3D" id="2.60.40.2470">
    <property type="entry name" value="SoxY domain"/>
    <property type="match status" value="1"/>
</dbReference>
<dbReference type="AlphaFoldDB" id="A0A558CYG9"/>
<dbReference type="InterPro" id="IPR006311">
    <property type="entry name" value="TAT_signal"/>
</dbReference>
<dbReference type="NCBIfam" id="TIGR04488">
    <property type="entry name" value="SoxY_true_GGCGG"/>
    <property type="match status" value="1"/>
</dbReference>
<name>A0A558CYG9_9GAMM</name>
<evidence type="ECO:0000313" key="2">
    <source>
        <dbReference type="EMBL" id="TVT53753.1"/>
    </source>
</evidence>
<sequence length="158" mass="16035">MKIDVNRRILLKGTFATSAIGIAISAGLLTPGQVLAAWPKEAFVAKDIPSALTAIMGADNAEESGEINIKAPDIAENGAVVPVTVSTSLAGVESIAIMAANNPVPLIANFNLKEGTESFVSTRIKMGKSGDVVAVVKAGGKLYKAGKEVKVTIGGCGG</sequence>
<evidence type="ECO:0000259" key="1">
    <source>
        <dbReference type="Pfam" id="PF13501"/>
    </source>
</evidence>
<dbReference type="Proteomes" id="UP000317355">
    <property type="component" value="Unassembled WGS sequence"/>
</dbReference>
<feature type="domain" description="Ig-like SoxY" evidence="1">
    <location>
        <begin position="54"/>
        <end position="156"/>
    </location>
</feature>
<dbReference type="InterPro" id="IPR016568">
    <property type="entry name" value="Sulphur_oxidation_SoxY"/>
</dbReference>
<gene>
    <name evidence="2" type="primary">soxY</name>
    <name evidence="2" type="ORF">FHK82_11420</name>
</gene>
<accession>A0A558CYG9</accession>
<dbReference type="InterPro" id="IPR032711">
    <property type="entry name" value="SoxY"/>
</dbReference>
<dbReference type="PROSITE" id="PS51318">
    <property type="entry name" value="TAT"/>
    <property type="match status" value="1"/>
</dbReference>
<dbReference type="InterPro" id="IPR038162">
    <property type="entry name" value="SoxY_sf"/>
</dbReference>
<evidence type="ECO:0000313" key="3">
    <source>
        <dbReference type="Proteomes" id="UP000317355"/>
    </source>
</evidence>